<evidence type="ECO:0000256" key="1">
    <source>
        <dbReference type="SAM" id="SignalP"/>
    </source>
</evidence>
<dbReference type="PANTHER" id="PTHR11889">
    <property type="entry name" value="HEDGEHOG"/>
    <property type="match status" value="1"/>
</dbReference>
<keyword evidence="1" id="KW-0732">Signal</keyword>
<dbReference type="Proteomes" id="UP001153069">
    <property type="component" value="Unassembled WGS sequence"/>
</dbReference>
<name>A0A9N8HIV5_9STRA</name>
<keyword evidence="5" id="KW-1185">Reference proteome</keyword>
<dbReference type="Pfam" id="PF11958">
    <property type="entry name" value="DUF3472"/>
    <property type="match status" value="1"/>
</dbReference>
<feature type="domain" description="Hint" evidence="3">
    <location>
        <begin position="409"/>
        <end position="506"/>
    </location>
</feature>
<dbReference type="InterPro" id="IPR036844">
    <property type="entry name" value="Hint_dom_sf"/>
</dbReference>
<dbReference type="InterPro" id="IPR003587">
    <property type="entry name" value="Hint_dom_N"/>
</dbReference>
<dbReference type="Gene3D" id="2.170.16.10">
    <property type="entry name" value="Hedgehog/Intein (Hint) domain"/>
    <property type="match status" value="1"/>
</dbReference>
<evidence type="ECO:0000259" key="2">
    <source>
        <dbReference type="SMART" id="SM00305"/>
    </source>
</evidence>
<feature type="signal peptide" evidence="1">
    <location>
        <begin position="1"/>
        <end position="24"/>
    </location>
</feature>
<dbReference type="InterPro" id="IPR050387">
    <property type="entry name" value="Hedgehog_Signaling"/>
</dbReference>
<organism evidence="4 5">
    <name type="scientific">Seminavis robusta</name>
    <dbReference type="NCBI Taxonomy" id="568900"/>
    <lineage>
        <taxon>Eukaryota</taxon>
        <taxon>Sar</taxon>
        <taxon>Stramenopiles</taxon>
        <taxon>Ochrophyta</taxon>
        <taxon>Bacillariophyta</taxon>
        <taxon>Bacillariophyceae</taxon>
        <taxon>Bacillariophycidae</taxon>
        <taxon>Naviculales</taxon>
        <taxon>Naviculaceae</taxon>
        <taxon>Seminavis</taxon>
    </lineage>
</organism>
<evidence type="ECO:0008006" key="6">
    <source>
        <dbReference type="Google" id="ProtNLM"/>
    </source>
</evidence>
<feature type="chain" id="PRO_5040254068" description="Hint domain-containing protein" evidence="1">
    <location>
        <begin position="25"/>
        <end position="611"/>
    </location>
</feature>
<dbReference type="Pfam" id="PF01079">
    <property type="entry name" value="Hint"/>
    <property type="match status" value="1"/>
</dbReference>
<comment type="caution">
    <text evidence="4">The sequence shown here is derived from an EMBL/GenBank/DDBJ whole genome shotgun (WGS) entry which is preliminary data.</text>
</comment>
<dbReference type="SUPFAM" id="SSF51294">
    <property type="entry name" value="Hedgehog/intein (Hint) domain"/>
    <property type="match status" value="1"/>
</dbReference>
<dbReference type="SMART" id="SM00305">
    <property type="entry name" value="HintC"/>
    <property type="match status" value="1"/>
</dbReference>
<dbReference type="InterPro" id="IPR021862">
    <property type="entry name" value="DUF3472"/>
</dbReference>
<dbReference type="InterPro" id="IPR001767">
    <property type="entry name" value="Hedgehog_Hint"/>
</dbReference>
<sequence>MIRKNIAVFIHLALAFLANTDVHADVSCGGHFADSCADCPQGNGAAWCNGECEWANDQCQLQQVQCGPTSMATICSECPRAQDECSSQDCSWMTTTGLCRDAFSDNVRTASVHLSYSKPIARPAWWFQRVVPTALADVSYLASNGHRFGYGWIQQQDDRTGRVLFSVWDQGGCDQDEGGCNSEDVAQTVACGSGVTCEGFGNEGTGRKSFFDTSSLPNENQAYYMVTQAAYLGNRRMEYTGYFLEGNQWRLLSRIQVSTNQGEEWWIDGMYSFVEQWLEIQTTRDRAALFGPSYVAEVHRSTFVQVPSATFSHGTLENHEHVNAWQAGAEWNYAVGIATGGSTTPVAERGDTFNYVDLDASSELGRFQGAISCLSEAASTREAIEGCLDSIGDSDGGSSGGTSPGGESTLCFPGDSLVNLENKGWVPLSTIKIGDKVLVSHDEKYRLVYSFGHYKQDVYAEYLEIRSTKVEHPPLVISSEHMVSTGDGRWVPAAILEEGDTLSSDNGVACTITSIGRVRRKGIFAPLTESGSIVVNGIVASTYIAFQHSEFIHIGGIETPWSFQWMAHTFEAGHRLACRSIPTLCSRETYSDSGISHWLNTPIKVARWILA</sequence>
<accession>A0A9N8HIV5</accession>
<feature type="domain" description="Hint" evidence="2">
    <location>
        <begin position="504"/>
        <end position="548"/>
    </location>
</feature>
<dbReference type="CDD" id="cd00081">
    <property type="entry name" value="Hint"/>
    <property type="match status" value="1"/>
</dbReference>
<protein>
    <recommendedName>
        <fullName evidence="6">Hint domain-containing protein</fullName>
    </recommendedName>
</protein>
<evidence type="ECO:0000259" key="3">
    <source>
        <dbReference type="SMART" id="SM00306"/>
    </source>
</evidence>
<evidence type="ECO:0000313" key="5">
    <source>
        <dbReference type="Proteomes" id="UP001153069"/>
    </source>
</evidence>
<dbReference type="GO" id="GO:0016540">
    <property type="term" value="P:protein autoprocessing"/>
    <property type="evidence" value="ECO:0007669"/>
    <property type="project" value="InterPro"/>
</dbReference>
<dbReference type="OrthoDB" id="5212at2759"/>
<dbReference type="EMBL" id="CAICTM010000618">
    <property type="protein sequence ID" value="CAB9513880.1"/>
    <property type="molecule type" value="Genomic_DNA"/>
</dbReference>
<gene>
    <name evidence="4" type="ORF">SEMRO_619_G176450.1</name>
</gene>
<dbReference type="InterPro" id="IPR003586">
    <property type="entry name" value="Hint_dom_C"/>
</dbReference>
<dbReference type="SMART" id="SM00306">
    <property type="entry name" value="HintN"/>
    <property type="match status" value="1"/>
</dbReference>
<reference evidence="4" key="1">
    <citation type="submission" date="2020-06" db="EMBL/GenBank/DDBJ databases">
        <authorList>
            <consortium name="Plant Systems Biology data submission"/>
        </authorList>
    </citation>
    <scope>NUCLEOTIDE SEQUENCE</scope>
    <source>
        <strain evidence="4">D6</strain>
    </source>
</reference>
<dbReference type="PANTHER" id="PTHR11889:SF31">
    <property type="entry name" value="PROTEIN HEDGEHOG"/>
    <property type="match status" value="1"/>
</dbReference>
<proteinExistence type="predicted"/>
<dbReference type="AlphaFoldDB" id="A0A9N8HIV5"/>
<evidence type="ECO:0000313" key="4">
    <source>
        <dbReference type="EMBL" id="CAB9513880.1"/>
    </source>
</evidence>